<proteinExistence type="predicted"/>
<dbReference type="Proteomes" id="UP000759246">
    <property type="component" value="Unassembled WGS sequence"/>
</dbReference>
<protein>
    <recommendedName>
        <fullName evidence="1">DUF6673 domain-containing protein</fullName>
    </recommendedName>
</protein>
<dbReference type="Pfam" id="PF20378">
    <property type="entry name" value="DUF6673"/>
    <property type="match status" value="1"/>
</dbReference>
<organism evidence="2 3">
    <name type="scientific">Actinomyces bouchesdurhonensis</name>
    <dbReference type="NCBI Taxonomy" id="1852361"/>
    <lineage>
        <taxon>Bacteria</taxon>
        <taxon>Bacillati</taxon>
        <taxon>Actinomycetota</taxon>
        <taxon>Actinomycetes</taxon>
        <taxon>Actinomycetales</taxon>
        <taxon>Actinomycetaceae</taxon>
        <taxon>Actinomyces</taxon>
    </lineage>
</organism>
<dbReference type="EMBL" id="JABZGF010000009">
    <property type="protein sequence ID" value="MBF0965752.1"/>
    <property type="molecule type" value="Genomic_DNA"/>
</dbReference>
<evidence type="ECO:0000259" key="1">
    <source>
        <dbReference type="Pfam" id="PF20378"/>
    </source>
</evidence>
<gene>
    <name evidence="2" type="ORF">HXK09_01020</name>
</gene>
<evidence type="ECO:0000313" key="2">
    <source>
        <dbReference type="EMBL" id="MBF0965752.1"/>
    </source>
</evidence>
<feature type="domain" description="DUF6673" evidence="1">
    <location>
        <begin position="4"/>
        <end position="111"/>
    </location>
</feature>
<evidence type="ECO:0000313" key="3">
    <source>
        <dbReference type="Proteomes" id="UP000759246"/>
    </source>
</evidence>
<reference evidence="2" key="1">
    <citation type="submission" date="2020-04" db="EMBL/GenBank/DDBJ databases">
        <title>Deep metagenomics examines the oral microbiome during advanced dental caries in children, revealing novel taxa and co-occurrences with host molecules.</title>
        <authorList>
            <person name="Baker J.L."/>
            <person name="Morton J.T."/>
            <person name="Dinis M."/>
            <person name="Alvarez R."/>
            <person name="Tran N.C."/>
            <person name="Knight R."/>
            <person name="Edlund A."/>
        </authorList>
    </citation>
    <scope>NUCLEOTIDE SEQUENCE</scope>
    <source>
        <strain evidence="2">JCVI_30_bin.13</strain>
    </source>
</reference>
<name>A0A929RPM7_9ACTO</name>
<sequence length="140" mass="15591">MEIIINGVTLEGDFMDADFVGPYEEATKKMQEKASASQGKKYNSFAESIREQCETVDEYFDDTFGPGTAAKVFAGAGHHLMIHLKAVEDLTTWAQGEKKKLNDFTNKYTQRQNAAIKRQQIQAQQQFIAAKNGGGKQGKH</sequence>
<dbReference type="InterPro" id="IPR046655">
    <property type="entry name" value="DUF6673"/>
</dbReference>
<dbReference type="AlphaFoldDB" id="A0A929RPM7"/>
<comment type="caution">
    <text evidence="2">The sequence shown here is derived from an EMBL/GenBank/DDBJ whole genome shotgun (WGS) entry which is preliminary data.</text>
</comment>
<accession>A0A929RPM7</accession>